<gene>
    <name evidence="1" type="ORF">SAMN04490220_7063</name>
</gene>
<dbReference type="Proteomes" id="UP000183407">
    <property type="component" value="Unassembled WGS sequence"/>
</dbReference>
<accession>A0A1H5H438</accession>
<dbReference type="RefSeq" id="WP_240319924.1">
    <property type="nucleotide sequence ID" value="NZ_FNTL01000004.1"/>
</dbReference>
<protein>
    <submittedName>
        <fullName evidence="1">Uncharacterized protein</fullName>
    </submittedName>
</protein>
<organism evidence="1 2">
    <name type="scientific">Rhodococcus jostii</name>
    <dbReference type="NCBI Taxonomy" id="132919"/>
    <lineage>
        <taxon>Bacteria</taxon>
        <taxon>Bacillati</taxon>
        <taxon>Actinomycetota</taxon>
        <taxon>Actinomycetes</taxon>
        <taxon>Mycobacteriales</taxon>
        <taxon>Nocardiaceae</taxon>
        <taxon>Rhodococcus</taxon>
    </lineage>
</organism>
<proteinExistence type="predicted"/>
<evidence type="ECO:0000313" key="1">
    <source>
        <dbReference type="EMBL" id="SEE22690.1"/>
    </source>
</evidence>
<dbReference type="EMBL" id="FNTL01000004">
    <property type="protein sequence ID" value="SEE22690.1"/>
    <property type="molecule type" value="Genomic_DNA"/>
</dbReference>
<name>A0A1H5H438_RHOJO</name>
<dbReference type="AlphaFoldDB" id="A0A1H5H438"/>
<evidence type="ECO:0000313" key="2">
    <source>
        <dbReference type="Proteomes" id="UP000183407"/>
    </source>
</evidence>
<sequence length="154" mass="16998">MLPYLQARAQSDLRIVVAAAQPDLVPHGSHLTLMGCGFRTLYDASLATLPGVQRLSSTLVMKSVADNRPLPLCRIEGRCAHLGSFVRFDSLPAQLPDQLMGFSCEAELAVVEVVEHVSQPKVILPWSQSEVDQYFPGCSPAERLPFRSECDEFR</sequence>
<reference evidence="2" key="1">
    <citation type="submission" date="2016-10" db="EMBL/GenBank/DDBJ databases">
        <authorList>
            <person name="Varghese N."/>
        </authorList>
    </citation>
    <scope>NUCLEOTIDE SEQUENCE [LARGE SCALE GENOMIC DNA]</scope>
    <source>
        <strain evidence="2">DSM 44719</strain>
    </source>
</reference>